<dbReference type="PROSITE" id="PS51762">
    <property type="entry name" value="GH16_2"/>
    <property type="match status" value="1"/>
</dbReference>
<evidence type="ECO:0000256" key="1">
    <source>
        <dbReference type="ARBA" id="ARBA00006865"/>
    </source>
</evidence>
<feature type="domain" description="GH16" evidence="3">
    <location>
        <begin position="212"/>
        <end position="439"/>
    </location>
</feature>
<evidence type="ECO:0000256" key="2">
    <source>
        <dbReference type="SAM" id="MobiDB-lite"/>
    </source>
</evidence>
<dbReference type="InterPro" id="IPR050546">
    <property type="entry name" value="Glycosyl_Hydrlase_16"/>
</dbReference>
<dbReference type="EMBL" id="CP101740">
    <property type="protein sequence ID" value="UUL82389.1"/>
    <property type="molecule type" value="Genomic_DNA"/>
</dbReference>
<dbReference type="Pfam" id="PF00722">
    <property type="entry name" value="Glyco_hydro_16"/>
    <property type="match status" value="1"/>
</dbReference>
<accession>A0ABY5L603</accession>
<dbReference type="Gene3D" id="2.60.120.200">
    <property type="match status" value="1"/>
</dbReference>
<protein>
    <submittedName>
        <fullName evidence="4">Family 16 glycosylhydrolase</fullName>
    </submittedName>
</protein>
<feature type="region of interest" description="Disordered" evidence="2">
    <location>
        <begin position="30"/>
        <end position="55"/>
    </location>
</feature>
<organism evidence="4 5">
    <name type="scientific">Sphingomonas qomolangmaensis</name>
    <dbReference type="NCBI Taxonomy" id="2918765"/>
    <lineage>
        <taxon>Bacteria</taxon>
        <taxon>Pseudomonadati</taxon>
        <taxon>Pseudomonadota</taxon>
        <taxon>Alphaproteobacteria</taxon>
        <taxon>Sphingomonadales</taxon>
        <taxon>Sphingomonadaceae</taxon>
        <taxon>Sphingomonas</taxon>
    </lineage>
</organism>
<dbReference type="PANTHER" id="PTHR10963:SF55">
    <property type="entry name" value="GLYCOSIDE HYDROLASE FAMILY 16 PROTEIN"/>
    <property type="match status" value="1"/>
</dbReference>
<dbReference type="Proteomes" id="UP001058533">
    <property type="component" value="Chromosome"/>
</dbReference>
<dbReference type="PANTHER" id="PTHR10963">
    <property type="entry name" value="GLYCOSYL HYDROLASE-RELATED"/>
    <property type="match status" value="1"/>
</dbReference>
<sequence>MLRAIMLLCFVGLGVGGVVLSASDLLGPGQAPLRPAQRPPQTMPSPSPGGAAPYSAATFKQNTAYPAEVTVDLEDGTAAPDAESAAVGVRLSGRSANTVFAYVRCRAGAGARPKADRTQSVIFRPGDPLFATISCPVVSAGEGDTVEFIQANVPDGAKRGVVRAVSRITASAQATPLETSGFRLPYAFAPLGEVAYAADATSFGFADRGIGDIWATSLRHGRTQPANNEVGYYGTTAMQAVEAMADGIVMRTRRLAQAFDAGDGRPPYPFMASVLSGHDSSALQFTYGSIEWVARMPDRKGSWPALWLGAVDTWPPEIDVYEGHSYNSEWRTESGLSSALHGGRDGKRSFVRSGYRMQMGDFGLPSTLTTAFHRFQVTVEPQWITTFVDGVEVSRYANPFPGTRWYPLMTVAVKTERGALYNEGSGDMVLRSVRIWRSQ</sequence>
<dbReference type="SUPFAM" id="SSF49899">
    <property type="entry name" value="Concanavalin A-like lectins/glucanases"/>
    <property type="match status" value="1"/>
</dbReference>
<comment type="similarity">
    <text evidence="1">Belongs to the glycosyl hydrolase 16 family.</text>
</comment>
<gene>
    <name evidence="4" type="ORF">NMP03_14620</name>
</gene>
<name>A0ABY5L603_9SPHN</name>
<dbReference type="RefSeq" id="WP_256506208.1">
    <property type="nucleotide sequence ID" value="NZ_CP101740.1"/>
</dbReference>
<proteinExistence type="inferred from homology"/>
<keyword evidence="5" id="KW-1185">Reference proteome</keyword>
<feature type="compositionally biased region" description="Pro residues" evidence="2">
    <location>
        <begin position="37"/>
        <end position="47"/>
    </location>
</feature>
<evidence type="ECO:0000259" key="3">
    <source>
        <dbReference type="PROSITE" id="PS51762"/>
    </source>
</evidence>
<evidence type="ECO:0000313" key="5">
    <source>
        <dbReference type="Proteomes" id="UP001058533"/>
    </source>
</evidence>
<dbReference type="InterPro" id="IPR013320">
    <property type="entry name" value="ConA-like_dom_sf"/>
</dbReference>
<dbReference type="InterPro" id="IPR000757">
    <property type="entry name" value="Beta-glucanase-like"/>
</dbReference>
<reference evidence="4" key="1">
    <citation type="submission" date="2022-07" db="EMBL/GenBank/DDBJ databases">
        <title>Sphingomonas sp. nov., a novel bacterium isolated from the north slope of the Mount Everest.</title>
        <authorList>
            <person name="Cui X."/>
            <person name="Liu Y."/>
        </authorList>
    </citation>
    <scope>NUCLEOTIDE SEQUENCE</scope>
    <source>
        <strain evidence="4">S5-59</strain>
    </source>
</reference>
<evidence type="ECO:0000313" key="4">
    <source>
        <dbReference type="EMBL" id="UUL82389.1"/>
    </source>
</evidence>